<protein>
    <submittedName>
        <fullName evidence="1">Uncharacterized protein</fullName>
    </submittedName>
</protein>
<dbReference type="EMBL" id="AJ279828">
    <property type="protein sequence ID" value="CAC19166.1"/>
    <property type="molecule type" value="Genomic_DNA"/>
</dbReference>
<organism evidence="1">
    <name type="scientific">Spodoptera frugiperda ascovirus 1a</name>
    <name type="common">SfAV-1a</name>
    <dbReference type="NCBI Taxonomy" id="113370"/>
    <lineage>
        <taxon>Viruses</taxon>
        <taxon>Varidnaviria</taxon>
        <taxon>Bamfordvirae</taxon>
        <taxon>Nucleocytoviricota</taxon>
        <taxon>Megaviricetes</taxon>
        <taxon>Pimascovirales</taxon>
        <taxon>Pimascovirales incertae sedis</taxon>
        <taxon>Ascoviridae</taxon>
        <taxon>Ascovirus</taxon>
        <taxon>Ascovirus sfav1a</taxon>
    </lineage>
</organism>
<reference evidence="1" key="1">
    <citation type="journal article" date="2000" name="J. Gen. Virol.">
        <title>Phylogenetic position of the Diadromus pulchellus ascovirus DNA polymerase among viruses with large double-stranded DNA genomes.</title>
        <authorList>
            <person name="Stasiak K."/>
            <person name="Demattei M.V."/>
            <person name="Federici B.A."/>
            <person name="Bigot Y."/>
        </authorList>
    </citation>
    <scope>NUCLEOTIDE SEQUENCE</scope>
</reference>
<evidence type="ECO:0000313" key="1">
    <source>
        <dbReference type="EMBL" id="CAC19166.1"/>
    </source>
</evidence>
<organismHost>
    <name type="scientific">Spodoptera frugiperda</name>
    <name type="common">Fall armyworm</name>
    <dbReference type="NCBI Taxonomy" id="7108"/>
</organismHost>
<sequence>MVVCVPMDAFRKMFSGMTDSCGGGTKSSPDPIDIYVRSDDGVDVGGRVTVKYEDGTSFVARRPRTITIQNSVTKSGCSTACLLVGNCTPTDVSSSTRLLNISPVELGEHVR</sequence>
<accession>Q9DKM7</accession>
<proteinExistence type="predicted"/>
<name>Q9DKM7_SFAVA</name>